<feature type="transmembrane region" description="Helical" evidence="1">
    <location>
        <begin position="195"/>
        <end position="210"/>
    </location>
</feature>
<dbReference type="InterPro" id="IPR003675">
    <property type="entry name" value="Rce1/LyrA-like_dom"/>
</dbReference>
<feature type="transmembrane region" description="Helical" evidence="1">
    <location>
        <begin position="12"/>
        <end position="35"/>
    </location>
</feature>
<dbReference type="Pfam" id="PF02517">
    <property type="entry name" value="Rce1-like"/>
    <property type="match status" value="1"/>
</dbReference>
<keyword evidence="3" id="KW-0378">Hydrolase</keyword>
<dbReference type="GO" id="GO:0004175">
    <property type="term" value="F:endopeptidase activity"/>
    <property type="evidence" value="ECO:0007669"/>
    <property type="project" value="UniProtKB-ARBA"/>
</dbReference>
<dbReference type="PANTHER" id="PTHR36435">
    <property type="entry name" value="SLR1288 PROTEIN"/>
    <property type="match status" value="1"/>
</dbReference>
<protein>
    <submittedName>
        <fullName evidence="3">CPBP family intramembrane metalloprotease</fullName>
    </submittedName>
</protein>
<keyword evidence="3" id="KW-0645">Protease</keyword>
<accession>A0A9D2NU90</accession>
<dbReference type="InterPro" id="IPR052710">
    <property type="entry name" value="CAAX_protease"/>
</dbReference>
<feature type="transmembrane region" description="Helical" evidence="1">
    <location>
        <begin position="156"/>
        <end position="175"/>
    </location>
</feature>
<feature type="transmembrane region" description="Helical" evidence="1">
    <location>
        <begin position="81"/>
        <end position="99"/>
    </location>
</feature>
<dbReference type="EMBL" id="DWWK01000085">
    <property type="protein sequence ID" value="HJC38567.1"/>
    <property type="molecule type" value="Genomic_DNA"/>
</dbReference>
<comment type="caution">
    <text evidence="3">The sequence shown here is derived from an EMBL/GenBank/DDBJ whole genome shotgun (WGS) entry which is preliminary data.</text>
</comment>
<keyword evidence="1" id="KW-1133">Transmembrane helix</keyword>
<dbReference type="GO" id="GO:0008237">
    <property type="term" value="F:metallopeptidase activity"/>
    <property type="evidence" value="ECO:0007669"/>
    <property type="project" value="UniProtKB-KW"/>
</dbReference>
<organism evidence="3 4">
    <name type="scientific">Candidatus Mediterraneibacter faecigallinarum</name>
    <dbReference type="NCBI Taxonomy" id="2838669"/>
    <lineage>
        <taxon>Bacteria</taxon>
        <taxon>Bacillati</taxon>
        <taxon>Bacillota</taxon>
        <taxon>Clostridia</taxon>
        <taxon>Lachnospirales</taxon>
        <taxon>Lachnospiraceae</taxon>
        <taxon>Mediterraneibacter</taxon>
    </lineage>
</organism>
<gene>
    <name evidence="3" type="ORF">H9757_05835</name>
</gene>
<keyword evidence="1" id="KW-0812">Transmembrane</keyword>
<dbReference type="PANTHER" id="PTHR36435:SF1">
    <property type="entry name" value="CAAX AMINO TERMINAL PROTEASE FAMILY PROTEIN"/>
    <property type="match status" value="1"/>
</dbReference>
<keyword evidence="3" id="KW-0482">Metalloprotease</keyword>
<name>A0A9D2NU90_9FIRM</name>
<evidence type="ECO:0000313" key="4">
    <source>
        <dbReference type="Proteomes" id="UP000823894"/>
    </source>
</evidence>
<proteinExistence type="predicted"/>
<dbReference type="AlphaFoldDB" id="A0A9D2NU90"/>
<reference evidence="3" key="2">
    <citation type="submission" date="2021-04" db="EMBL/GenBank/DDBJ databases">
        <authorList>
            <person name="Gilroy R."/>
        </authorList>
    </citation>
    <scope>NUCLEOTIDE SEQUENCE</scope>
    <source>
        <strain evidence="3">ChiGjej1B1-1692</strain>
    </source>
</reference>
<feature type="transmembrane region" description="Helical" evidence="1">
    <location>
        <begin position="267"/>
        <end position="286"/>
    </location>
</feature>
<feature type="transmembrane region" description="Helical" evidence="1">
    <location>
        <begin position="120"/>
        <end position="144"/>
    </location>
</feature>
<reference evidence="3" key="1">
    <citation type="journal article" date="2021" name="PeerJ">
        <title>Extensive microbial diversity within the chicken gut microbiome revealed by metagenomics and culture.</title>
        <authorList>
            <person name="Gilroy R."/>
            <person name="Ravi A."/>
            <person name="Getino M."/>
            <person name="Pursley I."/>
            <person name="Horton D.L."/>
            <person name="Alikhan N.F."/>
            <person name="Baker D."/>
            <person name="Gharbi K."/>
            <person name="Hall N."/>
            <person name="Watson M."/>
            <person name="Adriaenssens E.M."/>
            <person name="Foster-Nyarko E."/>
            <person name="Jarju S."/>
            <person name="Secka A."/>
            <person name="Antonio M."/>
            <person name="Oren A."/>
            <person name="Chaudhuri R.R."/>
            <person name="La Ragione R."/>
            <person name="Hildebrand F."/>
            <person name="Pallen M.J."/>
        </authorList>
    </citation>
    <scope>NUCLEOTIDE SEQUENCE</scope>
    <source>
        <strain evidence="3">ChiGjej1B1-1692</strain>
    </source>
</reference>
<evidence type="ECO:0000313" key="3">
    <source>
        <dbReference type="EMBL" id="HJC38567.1"/>
    </source>
</evidence>
<evidence type="ECO:0000259" key="2">
    <source>
        <dbReference type="Pfam" id="PF02517"/>
    </source>
</evidence>
<evidence type="ECO:0000256" key="1">
    <source>
        <dbReference type="SAM" id="Phobius"/>
    </source>
</evidence>
<keyword evidence="1" id="KW-0472">Membrane</keyword>
<dbReference type="GO" id="GO:0080120">
    <property type="term" value="P:CAAX-box protein maturation"/>
    <property type="evidence" value="ECO:0007669"/>
    <property type="project" value="UniProtKB-ARBA"/>
</dbReference>
<sequence length="310" mass="34880">MNQIQRKNPFWSLAGPLLAYFGIQLAVQTVIQAVIQAPYLAEAYIDNFVNSGAADFQEAMDGYLSAAGPAIEQVLKYQVEIAGAAALCTIPLTAVLFAKDRKLERSWGIAPAEKTPVRKYWSIILFGVILSVGVTCLSAMVQAALYDEQYQETAEIMYSASFPMQLLVMGLVMPLAEELMFRGVLFRRYRETRRFWSSALWSSLFFALTHTNNIQIVYAFFLGLCLCYLYERFGSFKAPVVLHISANTASLIFTETGVFGWLGNEPIRMAAAVILSAFLCSSLFVLMQRMTVREKEEIHEENNDPMNMFR</sequence>
<dbReference type="Proteomes" id="UP000823894">
    <property type="component" value="Unassembled WGS sequence"/>
</dbReference>
<feature type="domain" description="CAAX prenyl protease 2/Lysostaphin resistance protein A-like" evidence="2">
    <location>
        <begin position="162"/>
        <end position="248"/>
    </location>
</feature>